<organism evidence="1">
    <name type="scientific">Rhizophora mucronata</name>
    <name type="common">Asiatic mangrove</name>
    <dbReference type="NCBI Taxonomy" id="61149"/>
    <lineage>
        <taxon>Eukaryota</taxon>
        <taxon>Viridiplantae</taxon>
        <taxon>Streptophyta</taxon>
        <taxon>Embryophyta</taxon>
        <taxon>Tracheophyta</taxon>
        <taxon>Spermatophyta</taxon>
        <taxon>Magnoliopsida</taxon>
        <taxon>eudicotyledons</taxon>
        <taxon>Gunneridae</taxon>
        <taxon>Pentapetalae</taxon>
        <taxon>rosids</taxon>
        <taxon>fabids</taxon>
        <taxon>Malpighiales</taxon>
        <taxon>Rhizophoraceae</taxon>
        <taxon>Rhizophora</taxon>
    </lineage>
</organism>
<reference evidence="1" key="1">
    <citation type="submission" date="2018-02" db="EMBL/GenBank/DDBJ databases">
        <title>Rhizophora mucronata_Transcriptome.</title>
        <authorList>
            <person name="Meera S.P."/>
            <person name="Sreeshan A."/>
            <person name="Augustine A."/>
        </authorList>
    </citation>
    <scope>NUCLEOTIDE SEQUENCE</scope>
    <source>
        <tissue evidence="1">Leaf</tissue>
    </source>
</reference>
<sequence length="88" mass="9752">MYVCMYVLPFLSVTVRVENIANSSMDRSGLVSLSLERNRVGLSCPLIERQRQIGGARSEVQCRAAHPKSNGNTNIPISHEFSVCQLLC</sequence>
<dbReference type="EMBL" id="GGEC01082516">
    <property type="protein sequence ID" value="MBX63000.1"/>
    <property type="molecule type" value="Transcribed_RNA"/>
</dbReference>
<proteinExistence type="predicted"/>
<protein>
    <submittedName>
        <fullName evidence="1">Uncharacterized protein</fullName>
    </submittedName>
</protein>
<dbReference type="AlphaFoldDB" id="A0A2P2Q7R1"/>
<evidence type="ECO:0000313" key="1">
    <source>
        <dbReference type="EMBL" id="MBX63000.1"/>
    </source>
</evidence>
<accession>A0A2P2Q7R1</accession>
<name>A0A2P2Q7R1_RHIMU</name>